<gene>
    <name evidence="1" type="ORF">RhiirA4_474978</name>
</gene>
<sequence>MLNSPILSTDTLTCLLKTDFFYNALFLGLRGGEHYVLKFNDFKAKIDGSGIEICIPRSKINQRGIYRQQ</sequence>
<dbReference type="AlphaFoldDB" id="A0A2I1H9D9"/>
<protein>
    <submittedName>
        <fullName evidence="1">Uncharacterized protein</fullName>
    </submittedName>
</protein>
<name>A0A2I1H9D9_9GLOM</name>
<keyword evidence="2" id="KW-1185">Reference proteome</keyword>
<comment type="caution">
    <text evidence="1">The sequence shown here is derived from an EMBL/GenBank/DDBJ whole genome shotgun (WGS) entry which is preliminary data.</text>
</comment>
<organism evidence="1 2">
    <name type="scientific">Rhizophagus irregularis</name>
    <dbReference type="NCBI Taxonomy" id="588596"/>
    <lineage>
        <taxon>Eukaryota</taxon>
        <taxon>Fungi</taxon>
        <taxon>Fungi incertae sedis</taxon>
        <taxon>Mucoromycota</taxon>
        <taxon>Glomeromycotina</taxon>
        <taxon>Glomeromycetes</taxon>
        <taxon>Glomerales</taxon>
        <taxon>Glomeraceae</taxon>
        <taxon>Rhizophagus</taxon>
    </lineage>
</organism>
<evidence type="ECO:0000313" key="2">
    <source>
        <dbReference type="Proteomes" id="UP000234323"/>
    </source>
</evidence>
<proteinExistence type="predicted"/>
<dbReference type="EMBL" id="LLXI01001870">
    <property type="protein sequence ID" value="PKY55488.1"/>
    <property type="molecule type" value="Genomic_DNA"/>
</dbReference>
<dbReference type="Proteomes" id="UP000234323">
    <property type="component" value="Unassembled WGS sequence"/>
</dbReference>
<evidence type="ECO:0000313" key="1">
    <source>
        <dbReference type="EMBL" id="PKY55488.1"/>
    </source>
</evidence>
<reference evidence="1 2" key="1">
    <citation type="submission" date="2015-10" db="EMBL/GenBank/DDBJ databases">
        <title>Genome analyses suggest a sexual origin of heterokaryosis in a supposedly ancient asexual fungus.</title>
        <authorList>
            <person name="Ropars J."/>
            <person name="Sedzielewska K."/>
            <person name="Noel J."/>
            <person name="Charron P."/>
            <person name="Farinelli L."/>
            <person name="Marton T."/>
            <person name="Kruger M."/>
            <person name="Pelin A."/>
            <person name="Brachmann A."/>
            <person name="Corradi N."/>
        </authorList>
    </citation>
    <scope>NUCLEOTIDE SEQUENCE [LARGE SCALE GENOMIC DNA]</scope>
    <source>
        <strain evidence="1 2">A4</strain>
    </source>
</reference>
<accession>A0A2I1H9D9</accession>